<dbReference type="InterPro" id="IPR005358">
    <property type="entry name" value="Puta_zinc/iron-chelating_dom"/>
</dbReference>
<dbReference type="InterPro" id="IPR052572">
    <property type="entry name" value="UPF0153_domain"/>
</dbReference>
<dbReference type="EMBL" id="PJZH01000022">
    <property type="protein sequence ID" value="PLR31743.1"/>
    <property type="molecule type" value="Genomic_DNA"/>
</dbReference>
<dbReference type="OrthoDB" id="9803986at2"/>
<proteinExistence type="predicted"/>
<keyword evidence="2" id="KW-1185">Reference proteome</keyword>
<evidence type="ECO:0000313" key="2">
    <source>
        <dbReference type="Proteomes" id="UP000234503"/>
    </source>
</evidence>
<dbReference type="Proteomes" id="UP000234503">
    <property type="component" value="Unassembled WGS sequence"/>
</dbReference>
<sequence>MECRTDCGACCIAPSISSPIPGMPDGKPANTRCVQLDEQMRCRLFHSPLRPKVCGGLQPSRDMCHSHRDDALIFLARLEAATAP</sequence>
<dbReference type="PANTHER" id="PTHR36931">
    <property type="entry name" value="UPF0153 PROTEIN YEIW"/>
    <property type="match status" value="1"/>
</dbReference>
<accession>A0A2N5DWY7</accession>
<protein>
    <recommendedName>
        <fullName evidence="3">Zinc/iron-chelating domain-containing protein</fullName>
    </recommendedName>
</protein>
<dbReference type="AlphaFoldDB" id="A0A2N5DWY7"/>
<reference evidence="1 2" key="1">
    <citation type="submission" date="2017-12" db="EMBL/GenBank/DDBJ databases">
        <title>Characterization of six clinical isolates of Enterochimera gen. nov., a novel genus of the Yersiniaciae family and the three species Enterochimera arupensis sp. nov., Enterochimera coloradensis sp. nov, and Enterochimera californica sp. nov.</title>
        <authorList>
            <person name="Rossi A."/>
            <person name="Fisher M."/>
        </authorList>
    </citation>
    <scope>NUCLEOTIDE SEQUENCE [LARGE SCALE GENOMIC DNA]</scope>
    <source>
        <strain evidence="2">2016-Iso4</strain>
    </source>
</reference>
<organism evidence="1 2">
    <name type="scientific">Chimaeribacter coloradensis</name>
    <dbReference type="NCBI Taxonomy" id="2060068"/>
    <lineage>
        <taxon>Bacteria</taxon>
        <taxon>Pseudomonadati</taxon>
        <taxon>Pseudomonadota</taxon>
        <taxon>Gammaproteobacteria</taxon>
        <taxon>Enterobacterales</taxon>
        <taxon>Yersiniaceae</taxon>
        <taxon>Chimaeribacter</taxon>
    </lineage>
</organism>
<dbReference type="Pfam" id="PF03692">
    <property type="entry name" value="CxxCxxCC"/>
    <property type="match status" value="1"/>
</dbReference>
<gene>
    <name evidence="1" type="ORF">CYR32_16595</name>
</gene>
<name>A0A2N5DWY7_9GAMM</name>
<comment type="caution">
    <text evidence="1">The sequence shown here is derived from an EMBL/GenBank/DDBJ whole genome shotgun (WGS) entry which is preliminary data.</text>
</comment>
<evidence type="ECO:0000313" key="1">
    <source>
        <dbReference type="EMBL" id="PLR31743.1"/>
    </source>
</evidence>
<dbReference type="RefSeq" id="WP_101826281.1">
    <property type="nucleotide sequence ID" value="NZ_PJZH01000022.1"/>
</dbReference>
<dbReference type="PANTHER" id="PTHR36931:SF1">
    <property type="entry name" value="UPF0153 PROTEIN YEIW"/>
    <property type="match status" value="1"/>
</dbReference>
<evidence type="ECO:0008006" key="3">
    <source>
        <dbReference type="Google" id="ProtNLM"/>
    </source>
</evidence>